<comment type="caution">
    <text evidence="1">The sequence shown here is derived from an EMBL/GenBank/DDBJ whole genome shotgun (WGS) entry which is preliminary data.</text>
</comment>
<protein>
    <submittedName>
        <fullName evidence="1">Uncharacterized protein</fullName>
    </submittedName>
</protein>
<keyword evidence="2" id="KW-1185">Reference proteome</keyword>
<dbReference type="OrthoDB" id="4349275at2759"/>
<evidence type="ECO:0000313" key="2">
    <source>
        <dbReference type="Proteomes" id="UP000030104"/>
    </source>
</evidence>
<name>A0A0A2KY55_PENIT</name>
<dbReference type="AlphaFoldDB" id="A0A0A2KY55"/>
<dbReference type="PhylomeDB" id="A0A0A2KY55"/>
<dbReference type="OMA" id="WHTIRIT"/>
<dbReference type="STRING" id="40296.A0A0A2KY55"/>
<organism evidence="1 2">
    <name type="scientific">Penicillium italicum</name>
    <name type="common">Blue mold</name>
    <dbReference type="NCBI Taxonomy" id="40296"/>
    <lineage>
        <taxon>Eukaryota</taxon>
        <taxon>Fungi</taxon>
        <taxon>Dikarya</taxon>
        <taxon>Ascomycota</taxon>
        <taxon>Pezizomycotina</taxon>
        <taxon>Eurotiomycetes</taxon>
        <taxon>Eurotiomycetidae</taxon>
        <taxon>Eurotiales</taxon>
        <taxon>Aspergillaceae</taxon>
        <taxon>Penicillium</taxon>
    </lineage>
</organism>
<sequence>MSEFGQNGSYHLISRSFCAHSRLDSDFDLNIHGIRRESSPISPPVLSLSADNEDVGLDLPNVAEPGAHKAQGPLSVECFLHCNHEDQSGFKWTGPHPLFTSTLADVLFLYISAFFPFEEVYWVEPLLTRLDQSTGKAVGEHLFFLPRVETTMGNLHWMREQMLDIYPVLLLKPQPPVFNCFCGRARNLCRIPVTRIFPR</sequence>
<evidence type="ECO:0000313" key="1">
    <source>
        <dbReference type="EMBL" id="KGO69280.1"/>
    </source>
</evidence>
<reference evidence="1 2" key="1">
    <citation type="journal article" date="2015" name="Mol. Plant Microbe Interact.">
        <title>Genome, transcriptome, and functional analyses of Penicillium expansum provide new insights into secondary metabolism and pathogenicity.</title>
        <authorList>
            <person name="Ballester A.R."/>
            <person name="Marcet-Houben M."/>
            <person name="Levin E."/>
            <person name="Sela N."/>
            <person name="Selma-Lazaro C."/>
            <person name="Carmona L."/>
            <person name="Wisniewski M."/>
            <person name="Droby S."/>
            <person name="Gonzalez-Candelas L."/>
            <person name="Gabaldon T."/>
        </authorList>
    </citation>
    <scope>NUCLEOTIDE SEQUENCE [LARGE SCALE GENOMIC DNA]</scope>
    <source>
        <strain evidence="1 2">PHI-1</strain>
    </source>
</reference>
<accession>A0A0A2KY55</accession>
<proteinExistence type="predicted"/>
<dbReference type="Proteomes" id="UP000030104">
    <property type="component" value="Unassembled WGS sequence"/>
</dbReference>
<gene>
    <name evidence="1" type="ORF">PITC_094790</name>
</gene>
<dbReference type="EMBL" id="JQGA01001155">
    <property type="protein sequence ID" value="KGO69280.1"/>
    <property type="molecule type" value="Genomic_DNA"/>
</dbReference>
<dbReference type="HOGENOM" id="CLU_1372612_0_0_1"/>